<evidence type="ECO:0000259" key="2">
    <source>
        <dbReference type="Pfam" id="PF00005"/>
    </source>
</evidence>
<comment type="subcellular location">
    <subcellularLocation>
        <location evidence="1">Plastid</location>
    </subcellularLocation>
</comment>
<dbReference type="GO" id="GO:0009536">
    <property type="term" value="C:plastid"/>
    <property type="evidence" value="ECO:0007669"/>
    <property type="project" value="UniProtKB-SubCell"/>
</dbReference>
<proteinExistence type="predicted"/>
<dbReference type="Pfam" id="PF00005">
    <property type="entry name" value="ABC_tran"/>
    <property type="match status" value="1"/>
</dbReference>
<dbReference type="GO" id="GO:0005524">
    <property type="term" value="F:ATP binding"/>
    <property type="evidence" value="ECO:0007669"/>
    <property type="project" value="InterPro"/>
</dbReference>
<dbReference type="SUPFAM" id="SSF52540">
    <property type="entry name" value="P-loop containing nucleoside triphosphate hydrolases"/>
    <property type="match status" value="1"/>
</dbReference>
<evidence type="ECO:0000313" key="4">
    <source>
        <dbReference type="Proteomes" id="UP000249390"/>
    </source>
</evidence>
<evidence type="ECO:0000313" key="3">
    <source>
        <dbReference type="EMBL" id="RAL38621.1"/>
    </source>
</evidence>
<organism evidence="3 4">
    <name type="scientific">Cuscuta australis</name>
    <dbReference type="NCBI Taxonomy" id="267555"/>
    <lineage>
        <taxon>Eukaryota</taxon>
        <taxon>Viridiplantae</taxon>
        <taxon>Streptophyta</taxon>
        <taxon>Embryophyta</taxon>
        <taxon>Tracheophyta</taxon>
        <taxon>Spermatophyta</taxon>
        <taxon>Magnoliopsida</taxon>
        <taxon>eudicotyledons</taxon>
        <taxon>Gunneridae</taxon>
        <taxon>Pentapetalae</taxon>
        <taxon>asterids</taxon>
        <taxon>lamiids</taxon>
        <taxon>Solanales</taxon>
        <taxon>Convolvulaceae</taxon>
        <taxon>Cuscuteae</taxon>
        <taxon>Cuscuta</taxon>
        <taxon>Cuscuta subgen. Grammica</taxon>
        <taxon>Cuscuta sect. Cleistogrammica</taxon>
    </lineage>
</organism>
<gene>
    <name evidence="3" type="ORF">DM860_002599</name>
</gene>
<dbReference type="PANTHER" id="PTHR24221">
    <property type="entry name" value="ATP-BINDING CASSETTE SUB-FAMILY B"/>
    <property type="match status" value="1"/>
</dbReference>
<dbReference type="InterPro" id="IPR039421">
    <property type="entry name" value="Type_1_exporter"/>
</dbReference>
<evidence type="ECO:0000256" key="1">
    <source>
        <dbReference type="ARBA" id="ARBA00004474"/>
    </source>
</evidence>
<sequence length="116" mass="13020">MLVWSLKILTIAENIGYRDRLTSIDMDRVEAAARIANGDEFIVKLPNEYQTSVGPRSSVLSVGQKQRKAIARAIYQDPSILILPEATSALDSRSELLVRQALQRLMQNRTIYVSSD</sequence>
<dbReference type="InterPro" id="IPR027417">
    <property type="entry name" value="P-loop_NTPase"/>
</dbReference>
<dbReference type="GO" id="GO:0016020">
    <property type="term" value="C:membrane"/>
    <property type="evidence" value="ECO:0007669"/>
    <property type="project" value="TreeGrafter"/>
</dbReference>
<dbReference type="GO" id="GO:0042626">
    <property type="term" value="F:ATPase-coupled transmembrane transporter activity"/>
    <property type="evidence" value="ECO:0007669"/>
    <property type="project" value="TreeGrafter"/>
</dbReference>
<comment type="caution">
    <text evidence="3">The sequence shown here is derived from an EMBL/GenBank/DDBJ whole genome shotgun (WGS) entry which is preliminary data.</text>
</comment>
<dbReference type="PANTHER" id="PTHR24221:SF630">
    <property type="entry name" value="ABC TRANSPORTER B FAMILY MEMBER 29, CHLOROPLASTIC"/>
    <property type="match status" value="1"/>
</dbReference>
<dbReference type="GO" id="GO:0016887">
    <property type="term" value="F:ATP hydrolysis activity"/>
    <property type="evidence" value="ECO:0007669"/>
    <property type="project" value="InterPro"/>
</dbReference>
<dbReference type="AlphaFoldDB" id="A0A328D2I4"/>
<feature type="domain" description="ABC transporter" evidence="2">
    <location>
        <begin position="40"/>
        <end position="88"/>
    </location>
</feature>
<dbReference type="Gene3D" id="3.40.50.300">
    <property type="entry name" value="P-loop containing nucleotide triphosphate hydrolases"/>
    <property type="match status" value="1"/>
</dbReference>
<dbReference type="Proteomes" id="UP000249390">
    <property type="component" value="Unassembled WGS sequence"/>
</dbReference>
<name>A0A328D2I4_9ASTE</name>
<protein>
    <recommendedName>
        <fullName evidence="2">ABC transporter domain-containing protein</fullName>
    </recommendedName>
</protein>
<dbReference type="InterPro" id="IPR003439">
    <property type="entry name" value="ABC_transporter-like_ATP-bd"/>
</dbReference>
<accession>A0A328D2I4</accession>
<reference evidence="3 4" key="1">
    <citation type="submission" date="2018-06" db="EMBL/GenBank/DDBJ databases">
        <title>The Genome of Cuscuta australis (Dodder) Provides Insight into the Evolution of Plant Parasitism.</title>
        <authorList>
            <person name="Liu H."/>
        </authorList>
    </citation>
    <scope>NUCLEOTIDE SEQUENCE [LARGE SCALE GENOMIC DNA]</scope>
    <source>
        <strain evidence="4">cv. Yunnan</strain>
        <tissue evidence="3">Vines</tissue>
    </source>
</reference>
<dbReference type="EMBL" id="NQVE01000209">
    <property type="protein sequence ID" value="RAL38621.1"/>
    <property type="molecule type" value="Genomic_DNA"/>
</dbReference>
<keyword evidence="4" id="KW-1185">Reference proteome</keyword>